<sequence>MYLCYDVDMWSIYGMDIRLLKEHPEYKEQIKLLPTRWEKVNKIKKEEDRLRSIAAGILLSYGLRENGIDLDACQLMMGTHGKPQVAGCEGLHFNLSHTGNYAVAVFSDAPVGIDIEHRRALKQTLLDKCCTKGEQAWIQSQPDKEMAFVRLWTAKESYVKWSGEGITFPLKSIAVHRRENGIASYPKKDGIAFYREGIQQPVSFAEYDGIPDYHICVCTESEKENVAEIIWLQEDSFS</sequence>
<dbReference type="GO" id="GO:0008897">
    <property type="term" value="F:holo-[acyl-carrier-protein] synthase activity"/>
    <property type="evidence" value="ECO:0007669"/>
    <property type="project" value="InterPro"/>
</dbReference>
<dbReference type="AlphaFoldDB" id="A0AAW4WES4"/>
<organism evidence="4 5">
    <name type="scientific">Roseburia amylophila</name>
    <dbReference type="NCBI Taxonomy" id="2981794"/>
    <lineage>
        <taxon>Bacteria</taxon>
        <taxon>Bacillati</taxon>
        <taxon>Bacillota</taxon>
        <taxon>Clostridia</taxon>
        <taxon>Lachnospirales</taxon>
        <taxon>Lachnospiraceae</taxon>
        <taxon>Roseburia</taxon>
    </lineage>
</organism>
<comment type="similarity">
    <text evidence="1">Belongs to the P-Pant transferase superfamily. Gsp/Sfp/HetI/AcpT family.</text>
</comment>
<dbReference type="SUPFAM" id="SSF56214">
    <property type="entry name" value="4'-phosphopantetheinyl transferase"/>
    <property type="match status" value="2"/>
</dbReference>
<protein>
    <submittedName>
        <fullName evidence="4">4'-phosphopantetheinyl transferase superfamily protein</fullName>
    </submittedName>
</protein>
<evidence type="ECO:0000313" key="4">
    <source>
        <dbReference type="EMBL" id="MCC2243029.1"/>
    </source>
</evidence>
<evidence type="ECO:0000256" key="2">
    <source>
        <dbReference type="ARBA" id="ARBA00022679"/>
    </source>
</evidence>
<feature type="domain" description="4'-phosphopantetheinyl transferase" evidence="3">
    <location>
        <begin position="110"/>
        <end position="218"/>
    </location>
</feature>
<comment type="caution">
    <text evidence="4">The sequence shown here is derived from an EMBL/GenBank/DDBJ whole genome shotgun (WGS) entry which is preliminary data.</text>
</comment>
<reference evidence="4" key="1">
    <citation type="submission" date="2021-10" db="EMBL/GenBank/DDBJ databases">
        <title>Anaerobic single-cell dispensing facilitates the cultivation of human gut bacteria.</title>
        <authorList>
            <person name="Afrizal A."/>
        </authorList>
    </citation>
    <scope>NUCLEOTIDE SEQUENCE</scope>
    <source>
        <strain evidence="4">CLA-AA-H204</strain>
    </source>
</reference>
<evidence type="ECO:0000256" key="1">
    <source>
        <dbReference type="ARBA" id="ARBA00010990"/>
    </source>
</evidence>
<name>A0AAW4WES4_9FIRM</name>
<dbReference type="GO" id="GO:0000287">
    <property type="term" value="F:magnesium ion binding"/>
    <property type="evidence" value="ECO:0007669"/>
    <property type="project" value="InterPro"/>
</dbReference>
<dbReference type="RefSeq" id="WP_227710606.1">
    <property type="nucleotide sequence ID" value="NZ_JAJEQW010000014.1"/>
</dbReference>
<keyword evidence="2 4" id="KW-0808">Transferase</keyword>
<dbReference type="PANTHER" id="PTHR12215:SF10">
    <property type="entry name" value="L-AMINOADIPATE-SEMIALDEHYDE DEHYDROGENASE-PHOSPHOPANTETHEINYL TRANSFERASE"/>
    <property type="match status" value="1"/>
</dbReference>
<dbReference type="Gene3D" id="3.90.470.20">
    <property type="entry name" value="4'-phosphopantetheinyl transferase domain"/>
    <property type="match status" value="2"/>
</dbReference>
<dbReference type="Pfam" id="PF01648">
    <property type="entry name" value="ACPS"/>
    <property type="match status" value="1"/>
</dbReference>
<dbReference type="GO" id="GO:0005829">
    <property type="term" value="C:cytosol"/>
    <property type="evidence" value="ECO:0007669"/>
    <property type="project" value="TreeGrafter"/>
</dbReference>
<dbReference type="InterPro" id="IPR008278">
    <property type="entry name" value="4-PPantetheinyl_Trfase_dom"/>
</dbReference>
<dbReference type="Proteomes" id="UP001198893">
    <property type="component" value="Unassembled WGS sequence"/>
</dbReference>
<dbReference type="PANTHER" id="PTHR12215">
    <property type="entry name" value="PHOSPHOPANTETHEINE TRANSFERASE"/>
    <property type="match status" value="1"/>
</dbReference>
<accession>A0AAW4WES4</accession>
<dbReference type="GO" id="GO:0019878">
    <property type="term" value="P:lysine biosynthetic process via aminoadipic acid"/>
    <property type="evidence" value="ECO:0007669"/>
    <property type="project" value="TreeGrafter"/>
</dbReference>
<dbReference type="InterPro" id="IPR050559">
    <property type="entry name" value="P-Pant_transferase_sf"/>
</dbReference>
<proteinExistence type="inferred from homology"/>
<evidence type="ECO:0000313" key="5">
    <source>
        <dbReference type="Proteomes" id="UP001198893"/>
    </source>
</evidence>
<dbReference type="EMBL" id="JAJEQW010000014">
    <property type="protein sequence ID" value="MCC2243029.1"/>
    <property type="molecule type" value="Genomic_DNA"/>
</dbReference>
<dbReference type="InterPro" id="IPR037143">
    <property type="entry name" value="4-PPantetheinyl_Trfase_dom_sf"/>
</dbReference>
<gene>
    <name evidence="4" type="ORF">LKD47_12130</name>
</gene>
<evidence type="ECO:0000259" key="3">
    <source>
        <dbReference type="Pfam" id="PF01648"/>
    </source>
</evidence>